<dbReference type="AlphaFoldDB" id="A0A8J3QHS0"/>
<reference evidence="2" key="1">
    <citation type="submission" date="2021-01" db="EMBL/GenBank/DDBJ databases">
        <title>Whole genome shotgun sequence of Rhizocola hellebori NBRC 109834.</title>
        <authorList>
            <person name="Komaki H."/>
            <person name="Tamura T."/>
        </authorList>
    </citation>
    <scope>NUCLEOTIDE SEQUENCE</scope>
    <source>
        <strain evidence="2">NBRC 109834</strain>
    </source>
</reference>
<feature type="chain" id="PRO_5035242134" description="Lipoprotein" evidence="1">
    <location>
        <begin position="29"/>
        <end position="234"/>
    </location>
</feature>
<comment type="caution">
    <text evidence="2">The sequence shown here is derived from an EMBL/GenBank/DDBJ whole genome shotgun (WGS) entry which is preliminary data.</text>
</comment>
<keyword evidence="3" id="KW-1185">Reference proteome</keyword>
<protein>
    <recommendedName>
        <fullName evidence="4">Lipoprotein</fullName>
    </recommendedName>
</protein>
<dbReference type="PROSITE" id="PS51257">
    <property type="entry name" value="PROKAR_LIPOPROTEIN"/>
    <property type="match status" value="1"/>
</dbReference>
<accession>A0A8J3QHS0</accession>
<keyword evidence="1" id="KW-0732">Signal</keyword>
<proteinExistence type="predicted"/>
<name>A0A8J3QHS0_9ACTN</name>
<sequence length="234" mass="25188">MRKRLAASIGLAAALLSLTACRSSPAVAAYVGNTAITEQRVTDVQNSTVVPVDTTGAKSEPIDRRSVVETLVLLQTCEDHRAKNSFEPRSITSEQVVGTLPAPKDPAQGEEWAKNMADTEFVALRGKMLACVFAMPTTPATPTDAELRDIYDKALAAGAVGPGITFEQIAPQIKQDQQVATQLAVKHELDKLFSENDVTVNPRYGELPFPLLSFQNGPALEVSMGQPNEVVQDR</sequence>
<feature type="signal peptide" evidence="1">
    <location>
        <begin position="1"/>
        <end position="28"/>
    </location>
</feature>
<dbReference type="Proteomes" id="UP000612899">
    <property type="component" value="Unassembled WGS sequence"/>
</dbReference>
<evidence type="ECO:0000256" key="1">
    <source>
        <dbReference type="SAM" id="SignalP"/>
    </source>
</evidence>
<evidence type="ECO:0000313" key="2">
    <source>
        <dbReference type="EMBL" id="GIH09935.1"/>
    </source>
</evidence>
<dbReference type="RefSeq" id="WP_203913659.1">
    <property type="nucleotide sequence ID" value="NZ_BONY01000080.1"/>
</dbReference>
<evidence type="ECO:0008006" key="4">
    <source>
        <dbReference type="Google" id="ProtNLM"/>
    </source>
</evidence>
<evidence type="ECO:0000313" key="3">
    <source>
        <dbReference type="Proteomes" id="UP000612899"/>
    </source>
</evidence>
<dbReference type="EMBL" id="BONY01000080">
    <property type="protein sequence ID" value="GIH09935.1"/>
    <property type="molecule type" value="Genomic_DNA"/>
</dbReference>
<gene>
    <name evidence="2" type="ORF">Rhe02_80020</name>
</gene>
<organism evidence="2 3">
    <name type="scientific">Rhizocola hellebori</name>
    <dbReference type="NCBI Taxonomy" id="1392758"/>
    <lineage>
        <taxon>Bacteria</taxon>
        <taxon>Bacillati</taxon>
        <taxon>Actinomycetota</taxon>
        <taxon>Actinomycetes</taxon>
        <taxon>Micromonosporales</taxon>
        <taxon>Micromonosporaceae</taxon>
        <taxon>Rhizocola</taxon>
    </lineage>
</organism>